<proteinExistence type="predicted"/>
<name>A0A0F9XMA4_9ZZZZ</name>
<evidence type="ECO:0000256" key="1">
    <source>
        <dbReference type="SAM" id="Phobius"/>
    </source>
</evidence>
<reference evidence="2" key="1">
    <citation type="journal article" date="2015" name="Nature">
        <title>Complex archaea that bridge the gap between prokaryotes and eukaryotes.</title>
        <authorList>
            <person name="Spang A."/>
            <person name="Saw J.H."/>
            <person name="Jorgensen S.L."/>
            <person name="Zaremba-Niedzwiedzka K."/>
            <person name="Martijn J."/>
            <person name="Lind A.E."/>
            <person name="van Eijk R."/>
            <person name="Schleper C."/>
            <person name="Guy L."/>
            <person name="Ettema T.J."/>
        </authorList>
    </citation>
    <scope>NUCLEOTIDE SEQUENCE</scope>
</reference>
<keyword evidence="1" id="KW-0472">Membrane</keyword>
<protein>
    <submittedName>
        <fullName evidence="2">Uncharacterized protein</fullName>
    </submittedName>
</protein>
<organism evidence="2">
    <name type="scientific">marine sediment metagenome</name>
    <dbReference type="NCBI Taxonomy" id="412755"/>
    <lineage>
        <taxon>unclassified sequences</taxon>
        <taxon>metagenomes</taxon>
        <taxon>ecological metagenomes</taxon>
    </lineage>
</organism>
<evidence type="ECO:0000313" key="2">
    <source>
        <dbReference type="EMBL" id="KKO00512.1"/>
    </source>
</evidence>
<feature type="transmembrane region" description="Helical" evidence="1">
    <location>
        <begin position="237"/>
        <end position="258"/>
    </location>
</feature>
<comment type="caution">
    <text evidence="2">The sequence shown here is derived from an EMBL/GenBank/DDBJ whole genome shotgun (WGS) entry which is preliminary data.</text>
</comment>
<dbReference type="AlphaFoldDB" id="A0A0F9XMA4"/>
<dbReference type="EMBL" id="LAZR01000040">
    <property type="protein sequence ID" value="KKO00512.1"/>
    <property type="molecule type" value="Genomic_DNA"/>
</dbReference>
<keyword evidence="1" id="KW-1133">Transmembrane helix</keyword>
<gene>
    <name evidence="2" type="ORF">LCGC14_0126030</name>
</gene>
<sequence>MSGADQTTMQQPAERVRRNPFAQARPSDFFWVQLKPVFKARQLVQAERLARIAVTSERVADLELLRLQAMVEGEAPPEAGRNTLEVLVDHKNRRLRFGPDSDVVMVPARRGLAGFLLAQLIDWCQRNCTDYRVTPVPMHSQEALSTENRQLKEKILARAGFELVYTDETQTQGRALADSPGTLSNSWNAERVQSFQVSELWTQLRHQESANLQQQTEINSLRAVIENYKRNDLGHRFAIGCLIVFSIFQALLLFWVVVR</sequence>
<accession>A0A0F9XMA4</accession>
<keyword evidence="1" id="KW-0812">Transmembrane</keyword>